<dbReference type="InterPro" id="IPR044087">
    <property type="entry name" value="NahD-like"/>
</dbReference>
<proteinExistence type="inferred from homology"/>
<comment type="catalytic activity">
    <reaction evidence="1">
        <text>2-hydroxychromene-2-carboxylate = (3E)-4-(2-hydroxyphenyl)-2-oxobut-3-enoate</text>
        <dbReference type="Rhea" id="RHEA:27401"/>
        <dbReference type="ChEBI" id="CHEBI:59350"/>
        <dbReference type="ChEBI" id="CHEBI:59353"/>
        <dbReference type="EC" id="5.99.1.4"/>
    </reaction>
</comment>
<dbReference type="PANTHER" id="PTHR42943">
    <property type="entry name" value="GLUTATHIONE S-TRANSFERASE KAPPA"/>
    <property type="match status" value="1"/>
</dbReference>
<keyword evidence="5" id="KW-1185">Reference proteome</keyword>
<dbReference type="CDD" id="cd03022">
    <property type="entry name" value="DsbA_HCCA_Iso"/>
    <property type="match status" value="1"/>
</dbReference>
<evidence type="ECO:0000256" key="2">
    <source>
        <dbReference type="PIRSR" id="PIRSR006386-1"/>
    </source>
</evidence>
<dbReference type="InterPro" id="IPR036249">
    <property type="entry name" value="Thioredoxin-like_sf"/>
</dbReference>
<dbReference type="GO" id="GO:0004364">
    <property type="term" value="F:glutathione transferase activity"/>
    <property type="evidence" value="ECO:0007669"/>
    <property type="project" value="TreeGrafter"/>
</dbReference>
<dbReference type="GO" id="GO:0004602">
    <property type="term" value="F:glutathione peroxidase activity"/>
    <property type="evidence" value="ECO:0007669"/>
    <property type="project" value="TreeGrafter"/>
</dbReference>
<dbReference type="PIRSF" id="PIRSF006386">
    <property type="entry name" value="HCCAis_GSTk"/>
    <property type="match status" value="1"/>
</dbReference>
<reference evidence="4 5" key="1">
    <citation type="submission" date="2022-04" db="EMBL/GenBank/DDBJ databases">
        <authorList>
            <person name="Ye Y.-Q."/>
            <person name="Du Z.-J."/>
        </authorList>
    </citation>
    <scope>NUCLEOTIDE SEQUENCE [LARGE SCALE GENOMIC DNA]</scope>
    <source>
        <strain evidence="4 5">A6E488</strain>
    </source>
</reference>
<dbReference type="EC" id="5.99.1.4" evidence="1"/>
<dbReference type="PANTHER" id="PTHR42943:SF2">
    <property type="entry name" value="GLUTATHIONE S-TRANSFERASE KAPPA 1"/>
    <property type="match status" value="1"/>
</dbReference>
<accession>A0AAW5R575</accession>
<dbReference type="GO" id="GO:1901170">
    <property type="term" value="P:naphthalene catabolic process"/>
    <property type="evidence" value="ECO:0007669"/>
    <property type="project" value="InterPro"/>
</dbReference>
<feature type="active site" description="Nucleophile" evidence="2">
    <location>
        <position position="12"/>
    </location>
</feature>
<feature type="domain" description="DSBA-like thioredoxin" evidence="3">
    <location>
        <begin position="4"/>
        <end position="188"/>
    </location>
</feature>
<name>A0AAW5R575_9HYPH</name>
<dbReference type="InterPro" id="IPR001853">
    <property type="entry name" value="DSBA-like_thioredoxin_dom"/>
</dbReference>
<protein>
    <recommendedName>
        <fullName evidence="1">2-hydroxychromene-2-carboxylate isomerase</fullName>
        <ecNumber evidence="1">5.99.1.4</ecNumber>
    </recommendedName>
</protein>
<dbReference type="InterPro" id="IPR051924">
    <property type="entry name" value="GST_Kappa/NadH"/>
</dbReference>
<comment type="caution">
    <text evidence="4">The sequence shown here is derived from an EMBL/GenBank/DDBJ whole genome shotgun (WGS) entry which is preliminary data.</text>
</comment>
<dbReference type="Pfam" id="PF01323">
    <property type="entry name" value="DSBA"/>
    <property type="match status" value="1"/>
</dbReference>
<keyword evidence="1 4" id="KW-0413">Isomerase</keyword>
<evidence type="ECO:0000259" key="3">
    <source>
        <dbReference type="Pfam" id="PF01323"/>
    </source>
</evidence>
<dbReference type="GO" id="GO:0018845">
    <property type="term" value="F:2-hydroxychromene-2-carboxylate isomerase activity"/>
    <property type="evidence" value="ECO:0007669"/>
    <property type="project" value="UniProtKB-UniRule"/>
</dbReference>
<comment type="similarity">
    <text evidence="1">Belongs to the GST superfamily. NadH family.</text>
</comment>
<dbReference type="GO" id="GO:0006749">
    <property type="term" value="P:glutathione metabolic process"/>
    <property type="evidence" value="ECO:0007669"/>
    <property type="project" value="TreeGrafter"/>
</dbReference>
<dbReference type="SUPFAM" id="SSF52833">
    <property type="entry name" value="Thioredoxin-like"/>
    <property type="match status" value="1"/>
</dbReference>
<sequence>MKPIDFWYSIGSTYTYLTVMRLPEYAKANDIAFNWRPFNVRDIMIEQNNIPFKDKPVKSAYMWRDIARRAEMYGMAASLPAPYPLKELALANQIALVGRNEGWVQDYTVETYRLWFVDGLPAGSDPNVSESLRRIGQDPERVLDRAQSPEIVNGLAADTDLARDLGVFGSPTFVVEGEVFWGDDRLDDAVSWSRRGRVVGG</sequence>
<dbReference type="Proteomes" id="UP001320898">
    <property type="component" value="Unassembled WGS sequence"/>
</dbReference>
<evidence type="ECO:0000256" key="1">
    <source>
        <dbReference type="PIRNR" id="PIRNR006386"/>
    </source>
</evidence>
<dbReference type="AlphaFoldDB" id="A0AAW5R575"/>
<evidence type="ECO:0000313" key="5">
    <source>
        <dbReference type="Proteomes" id="UP001320898"/>
    </source>
</evidence>
<dbReference type="RefSeq" id="WP_261617649.1">
    <property type="nucleotide sequence ID" value="NZ_JALIDZ010000010.1"/>
</dbReference>
<evidence type="ECO:0000313" key="4">
    <source>
        <dbReference type="EMBL" id="MCT8974063.1"/>
    </source>
</evidence>
<organism evidence="4 5">
    <name type="scientific">Microbaculum marinisediminis</name>
    <dbReference type="NCBI Taxonomy" id="2931392"/>
    <lineage>
        <taxon>Bacteria</taxon>
        <taxon>Pseudomonadati</taxon>
        <taxon>Pseudomonadota</taxon>
        <taxon>Alphaproteobacteria</taxon>
        <taxon>Hyphomicrobiales</taxon>
        <taxon>Tepidamorphaceae</taxon>
        <taxon>Microbaculum</taxon>
    </lineage>
</organism>
<gene>
    <name evidence="4" type="ORF">MUB46_19540</name>
</gene>
<dbReference type="Gene3D" id="3.40.30.10">
    <property type="entry name" value="Glutaredoxin"/>
    <property type="match status" value="1"/>
</dbReference>
<dbReference type="EMBL" id="JALIDZ010000010">
    <property type="protein sequence ID" value="MCT8974063.1"/>
    <property type="molecule type" value="Genomic_DNA"/>
</dbReference>
<dbReference type="InterPro" id="IPR014440">
    <property type="entry name" value="HCCAis_GSTk"/>
</dbReference>